<reference evidence="2 3" key="1">
    <citation type="submission" date="2023-03" db="EMBL/GenBank/DDBJ databases">
        <authorList>
            <person name="Pearce D."/>
        </authorList>
    </citation>
    <scope>NUCLEOTIDE SEQUENCE [LARGE SCALE GENOMIC DNA]</scope>
    <source>
        <strain evidence="2">Msz</strain>
    </source>
</reference>
<evidence type="ECO:0008006" key="4">
    <source>
        <dbReference type="Google" id="ProtNLM"/>
    </source>
</evidence>
<organism evidence="2 3">
    <name type="scientific">Methylocaldum szegediense</name>
    <dbReference type="NCBI Taxonomy" id="73780"/>
    <lineage>
        <taxon>Bacteria</taxon>
        <taxon>Pseudomonadati</taxon>
        <taxon>Pseudomonadota</taxon>
        <taxon>Gammaproteobacteria</taxon>
        <taxon>Methylococcales</taxon>
        <taxon>Methylococcaceae</taxon>
        <taxon>Methylocaldum</taxon>
    </lineage>
</organism>
<evidence type="ECO:0000256" key="1">
    <source>
        <dbReference type="SAM" id="MobiDB-lite"/>
    </source>
</evidence>
<sequence length="217" mass="22760">MEVFTLLQAPRTSGTPILRILYRVTLTVDTSGIPGYLTGQGKTGPFYIDAVAVKVSSEVISAILVDAPDASGNQGGQSNWQIVPGGLNANGCSGAGSGFECADWMTLGSFGVPVETDDNLLSWTFEITVAAGQFFGFEGTTDDPASIKMRFLDGSGKKVDKLLSENIWIQEPLVPPPTGPDDPPPTGGDNPVPEPGVLSLLVAGVLGLRATIRRRKV</sequence>
<feature type="region of interest" description="Disordered" evidence="1">
    <location>
        <begin position="171"/>
        <end position="194"/>
    </location>
</feature>
<gene>
    <name evidence="2" type="ORF">MSZNOR_2115</name>
</gene>
<proteinExistence type="predicted"/>
<dbReference type="Proteomes" id="UP001162030">
    <property type="component" value="Chromosome"/>
</dbReference>
<protein>
    <recommendedName>
        <fullName evidence="4">PEP-CTERM protein-sorting domain-containing protein</fullName>
    </recommendedName>
</protein>
<evidence type="ECO:0000313" key="3">
    <source>
        <dbReference type="Proteomes" id="UP001162030"/>
    </source>
</evidence>
<evidence type="ECO:0000313" key="2">
    <source>
        <dbReference type="EMBL" id="CAI8829423.1"/>
    </source>
</evidence>
<dbReference type="RefSeq" id="WP_026611826.1">
    <property type="nucleotide sequence ID" value="NZ_OX458333.1"/>
</dbReference>
<name>A0ABM9I1J0_9GAMM</name>
<keyword evidence="3" id="KW-1185">Reference proteome</keyword>
<dbReference type="EMBL" id="OX458333">
    <property type="protein sequence ID" value="CAI8829423.1"/>
    <property type="molecule type" value="Genomic_DNA"/>
</dbReference>
<accession>A0ABM9I1J0</accession>
<feature type="compositionally biased region" description="Pro residues" evidence="1">
    <location>
        <begin position="173"/>
        <end position="186"/>
    </location>
</feature>